<keyword evidence="4 6" id="KW-1133">Transmembrane helix</keyword>
<dbReference type="GO" id="GO:1905039">
    <property type="term" value="P:carboxylic acid transmembrane transport"/>
    <property type="evidence" value="ECO:0007669"/>
    <property type="project" value="UniProtKB-ARBA"/>
</dbReference>
<feature type="transmembrane region" description="Helical" evidence="6">
    <location>
        <begin position="107"/>
        <end position="128"/>
    </location>
</feature>
<feature type="transmembrane region" description="Helical" evidence="6">
    <location>
        <begin position="343"/>
        <end position="362"/>
    </location>
</feature>
<dbReference type="PIRSF" id="PIRSF002457">
    <property type="entry name" value="DASS"/>
    <property type="match status" value="1"/>
</dbReference>
<evidence type="ECO:0000313" key="7">
    <source>
        <dbReference type="EMBL" id="ARP79740.1"/>
    </source>
</evidence>
<evidence type="ECO:0000256" key="3">
    <source>
        <dbReference type="ARBA" id="ARBA00022692"/>
    </source>
</evidence>
<dbReference type="GO" id="GO:0005886">
    <property type="term" value="C:plasma membrane"/>
    <property type="evidence" value="ECO:0007669"/>
    <property type="project" value="TreeGrafter"/>
</dbReference>
<dbReference type="Proteomes" id="UP000194151">
    <property type="component" value="Chromosome"/>
</dbReference>
<evidence type="ECO:0000256" key="6">
    <source>
        <dbReference type="SAM" id="Phobius"/>
    </source>
</evidence>
<dbReference type="OrthoDB" id="9766267at2"/>
<dbReference type="PANTHER" id="PTHR10283">
    <property type="entry name" value="SOLUTE CARRIER FAMILY 13 MEMBER"/>
    <property type="match status" value="1"/>
</dbReference>
<evidence type="ECO:0000256" key="1">
    <source>
        <dbReference type="ARBA" id="ARBA00004141"/>
    </source>
</evidence>
<keyword evidence="5 6" id="KW-0472">Membrane</keyword>
<evidence type="ECO:0000256" key="5">
    <source>
        <dbReference type="ARBA" id="ARBA00023136"/>
    </source>
</evidence>
<organism evidence="7 8">
    <name type="scientific">Bordetella genomosp. 8</name>
    <dbReference type="NCBI Taxonomy" id="1416806"/>
    <lineage>
        <taxon>Bacteria</taxon>
        <taxon>Pseudomonadati</taxon>
        <taxon>Pseudomonadota</taxon>
        <taxon>Betaproteobacteria</taxon>
        <taxon>Burkholderiales</taxon>
        <taxon>Alcaligenaceae</taxon>
        <taxon>Bordetella</taxon>
    </lineage>
</organism>
<name>A0A1W6YFE3_9BORD</name>
<dbReference type="STRING" id="1416806.CAL12_02130"/>
<protein>
    <recommendedName>
        <fullName evidence="9">Anion transporter</fullName>
    </recommendedName>
</protein>
<feature type="transmembrane region" description="Helical" evidence="6">
    <location>
        <begin position="431"/>
        <end position="451"/>
    </location>
</feature>
<feature type="transmembrane region" description="Helical" evidence="6">
    <location>
        <begin position="403"/>
        <end position="424"/>
    </location>
</feature>
<dbReference type="RefSeq" id="WP_086062972.1">
    <property type="nucleotide sequence ID" value="NZ_CP021108.1"/>
</dbReference>
<feature type="transmembrane region" description="Helical" evidence="6">
    <location>
        <begin position="369"/>
        <end position="397"/>
    </location>
</feature>
<dbReference type="NCBIfam" id="TIGR00785">
    <property type="entry name" value="dass"/>
    <property type="match status" value="1"/>
</dbReference>
<feature type="transmembrane region" description="Helical" evidence="6">
    <location>
        <begin position="68"/>
        <end position="87"/>
    </location>
</feature>
<dbReference type="Pfam" id="PF00939">
    <property type="entry name" value="Na_sulph_symp"/>
    <property type="match status" value="1"/>
</dbReference>
<dbReference type="EMBL" id="CP021108">
    <property type="protein sequence ID" value="ARP79740.1"/>
    <property type="molecule type" value="Genomic_DNA"/>
</dbReference>
<evidence type="ECO:0000313" key="8">
    <source>
        <dbReference type="Proteomes" id="UP000194151"/>
    </source>
</evidence>
<comment type="subcellular location">
    <subcellularLocation>
        <location evidence="1">Membrane</location>
        <topology evidence="1">Multi-pass membrane protein</topology>
    </subcellularLocation>
</comment>
<dbReference type="InterPro" id="IPR001898">
    <property type="entry name" value="SLC13A/DASS"/>
</dbReference>
<feature type="transmembrane region" description="Helical" evidence="6">
    <location>
        <begin position="149"/>
        <end position="165"/>
    </location>
</feature>
<keyword evidence="3 6" id="KW-0812">Transmembrane</keyword>
<comment type="similarity">
    <text evidence="2">Belongs to the SLC13A/DASS transporter (TC 2.A.47) family. DIT1 subfamily.</text>
</comment>
<feature type="transmembrane region" description="Helical" evidence="6">
    <location>
        <begin position="20"/>
        <end position="37"/>
    </location>
</feature>
<feature type="transmembrane region" description="Helical" evidence="6">
    <location>
        <begin position="171"/>
        <end position="187"/>
    </location>
</feature>
<feature type="transmembrane region" description="Helical" evidence="6">
    <location>
        <begin position="236"/>
        <end position="259"/>
    </location>
</feature>
<dbReference type="KEGG" id="bgv:CAL12_02130"/>
<evidence type="ECO:0000256" key="4">
    <source>
        <dbReference type="ARBA" id="ARBA00022989"/>
    </source>
</evidence>
<sequence length="497" mass="52315">MTSTGATEPSAPAPKNKLPMGLMAGFAALVVVLLLPLPADLPVAGHRMLAILVFAVVVWVTEAVSYEASAIMITTLMAFLLGTAPVVGNPTAHYGTSAAISMALTGFANSALALVAGALFIAAAMTYTGLDRRIALVTLSKVGTSTRRILVGSIAVTIVLSLVVPSATARSAAVVPIMMGVIAAFGVDKRSNIAAGIMIIVAQATSIWNVGIQTAAAQNLLTIGFMEKMLHARVAWSDWLIAGAPWAIIMSAILIFLVLKMLPPERDDIAGGKEAVEESLRELGPMTGPQKRLLTVSVLLLLSWATEGRLHSFDTTSTTYFGLVLLLLPRIGVMTWKDVQSRIPWGTVIVFGVGISLGTALLTTRAGQWLGALVVAHTGLADVGPLGIFAILAAFLIVIHLGFASATALTSAMLPILISVLATLPGDFNRLGMTMLLGFVVSYGFILPINAPQNMVCLGTETFTARQFAKVGIAITVIGYVLMLGFGMTYWRWLGWM</sequence>
<dbReference type="AlphaFoldDB" id="A0A1W6YFE3"/>
<dbReference type="PANTHER" id="PTHR10283:SF82">
    <property type="entry name" value="SOLUTE CARRIER FAMILY 13 MEMBER 2"/>
    <property type="match status" value="1"/>
</dbReference>
<keyword evidence="8" id="KW-1185">Reference proteome</keyword>
<feature type="transmembrane region" description="Helical" evidence="6">
    <location>
        <begin position="194"/>
        <end position="216"/>
    </location>
</feature>
<dbReference type="GO" id="GO:0008514">
    <property type="term" value="F:organic anion transmembrane transporter activity"/>
    <property type="evidence" value="ECO:0007669"/>
    <property type="project" value="UniProtKB-ARBA"/>
</dbReference>
<proteinExistence type="inferred from homology"/>
<reference evidence="7 8" key="1">
    <citation type="submission" date="2017-05" db="EMBL/GenBank/DDBJ databases">
        <title>Complete and WGS of Bordetella genogroups.</title>
        <authorList>
            <person name="Spilker T."/>
            <person name="LiPuma J."/>
        </authorList>
    </citation>
    <scope>NUCLEOTIDE SEQUENCE [LARGE SCALE GENOMIC DNA]</scope>
    <source>
        <strain evidence="7 8">AU19157</strain>
    </source>
</reference>
<gene>
    <name evidence="7" type="ORF">CAL12_02130</name>
</gene>
<evidence type="ECO:0008006" key="9">
    <source>
        <dbReference type="Google" id="ProtNLM"/>
    </source>
</evidence>
<accession>A0A1W6YFE3</accession>
<evidence type="ECO:0000256" key="2">
    <source>
        <dbReference type="ARBA" id="ARBA00007349"/>
    </source>
</evidence>
<feature type="transmembrane region" description="Helical" evidence="6">
    <location>
        <begin position="43"/>
        <end position="61"/>
    </location>
</feature>
<dbReference type="InterPro" id="IPR030676">
    <property type="entry name" value="CitT-rel"/>
</dbReference>
<feature type="transmembrane region" description="Helical" evidence="6">
    <location>
        <begin position="471"/>
        <end position="491"/>
    </location>
</feature>